<gene>
    <name evidence="3" type="ORF">ACFFGH_33415</name>
</gene>
<name>A0ABV6S0K6_9GAMM</name>
<dbReference type="InterPro" id="IPR026634">
    <property type="entry name" value="TPST-like"/>
</dbReference>
<keyword evidence="4" id="KW-1185">Reference proteome</keyword>
<dbReference type="InterPro" id="IPR019734">
    <property type="entry name" value="TPR_rpt"/>
</dbReference>
<sequence length="506" mass="56480">MSERSETLFRDAAMLQSRGRRADAIELFQQALALQPSLSERWYELGYMLKAEARYEEALDAYGQALACGVSRAEEVHLNRGVIYSDHLRRDADAEHELRAALSLAPDYLPAQLNLGNLHEERGEKDAALACYDRALVSPVPANRPEENELRLEALARIAKLRPPANLNDPIIARLHEATAVPCSKMVRANLFFALGQVYDRLGAYELAFDAFAKANRWLVRESGRQYDRAHSTRLTDALIHSFGAPSADDGAVPTAAGAGAEPLFICGMYRSGSTLIEQVLAAHPQVTAGGELDYLRRLAAVRLAPFPSSVTAPDAERDAALGAEYRAHLAKLFPDAVTGRFITDKRPDNFILVGLIKRMFPAAKVIHTVRNPLDNGLSVFMQHLNLQVAGYAGDLGDIGHYYGEYRRLMSHWKALYGDSVYEFDYDAFVRDPRPELERLFAFLELPWDDRCLDFHRLGNTVKTASYWQVRQPLHANASGRWRHYSAHLEPLRQALLQGGVAVNAD</sequence>
<dbReference type="Pfam" id="PF13181">
    <property type="entry name" value="TPR_8"/>
    <property type="match status" value="1"/>
</dbReference>
<dbReference type="SUPFAM" id="SSF48452">
    <property type="entry name" value="TPR-like"/>
    <property type="match status" value="1"/>
</dbReference>
<dbReference type="Gene3D" id="3.40.50.300">
    <property type="entry name" value="P-loop containing nucleotide triphosphate hydrolases"/>
    <property type="match status" value="1"/>
</dbReference>
<dbReference type="PANTHER" id="PTHR12788:SF10">
    <property type="entry name" value="PROTEIN-TYROSINE SULFOTRANSFERASE"/>
    <property type="match status" value="1"/>
</dbReference>
<dbReference type="RefSeq" id="WP_386677072.1">
    <property type="nucleotide sequence ID" value="NZ_JBHLTG010000017.1"/>
</dbReference>
<dbReference type="InterPro" id="IPR027417">
    <property type="entry name" value="P-loop_NTPase"/>
</dbReference>
<dbReference type="SUPFAM" id="SSF52540">
    <property type="entry name" value="P-loop containing nucleoside triphosphate hydrolases"/>
    <property type="match status" value="1"/>
</dbReference>
<dbReference type="Proteomes" id="UP001589896">
    <property type="component" value="Unassembled WGS sequence"/>
</dbReference>
<dbReference type="InterPro" id="IPR011990">
    <property type="entry name" value="TPR-like_helical_dom_sf"/>
</dbReference>
<accession>A0ABV6S0K6</accession>
<feature type="repeat" description="TPR" evidence="2">
    <location>
        <begin position="39"/>
        <end position="72"/>
    </location>
</feature>
<keyword evidence="1" id="KW-0808">Transferase</keyword>
<evidence type="ECO:0000256" key="1">
    <source>
        <dbReference type="ARBA" id="ARBA00022679"/>
    </source>
</evidence>
<reference evidence="3 4" key="1">
    <citation type="submission" date="2024-09" db="EMBL/GenBank/DDBJ databases">
        <authorList>
            <person name="Sun Q."/>
            <person name="Mori K."/>
        </authorList>
    </citation>
    <scope>NUCLEOTIDE SEQUENCE [LARGE SCALE GENOMIC DNA]</scope>
    <source>
        <strain evidence="3 4">KCTC 23076</strain>
    </source>
</reference>
<keyword evidence="2" id="KW-0802">TPR repeat</keyword>
<proteinExistence type="predicted"/>
<dbReference type="PANTHER" id="PTHR12788">
    <property type="entry name" value="PROTEIN-TYROSINE SULFOTRANSFERASE 2"/>
    <property type="match status" value="1"/>
</dbReference>
<dbReference type="PROSITE" id="PS50005">
    <property type="entry name" value="TPR"/>
    <property type="match status" value="2"/>
</dbReference>
<evidence type="ECO:0000256" key="2">
    <source>
        <dbReference type="PROSITE-ProRule" id="PRU00339"/>
    </source>
</evidence>
<dbReference type="Gene3D" id="1.25.40.10">
    <property type="entry name" value="Tetratricopeptide repeat domain"/>
    <property type="match status" value="2"/>
</dbReference>
<evidence type="ECO:0000313" key="3">
    <source>
        <dbReference type="EMBL" id="MFC0682757.1"/>
    </source>
</evidence>
<organism evidence="3 4">
    <name type="scientific">Lysobacter korlensis</name>
    <dbReference type="NCBI Taxonomy" id="553636"/>
    <lineage>
        <taxon>Bacteria</taxon>
        <taxon>Pseudomonadati</taxon>
        <taxon>Pseudomonadota</taxon>
        <taxon>Gammaproteobacteria</taxon>
        <taxon>Lysobacterales</taxon>
        <taxon>Lysobacteraceae</taxon>
        <taxon>Lysobacter</taxon>
    </lineage>
</organism>
<evidence type="ECO:0000313" key="4">
    <source>
        <dbReference type="Proteomes" id="UP001589896"/>
    </source>
</evidence>
<protein>
    <submittedName>
        <fullName evidence="3">Sulfotransferase</fullName>
    </submittedName>
</protein>
<feature type="repeat" description="TPR" evidence="2">
    <location>
        <begin position="5"/>
        <end position="38"/>
    </location>
</feature>
<comment type="caution">
    <text evidence="3">The sequence shown here is derived from an EMBL/GenBank/DDBJ whole genome shotgun (WGS) entry which is preliminary data.</text>
</comment>
<dbReference type="EMBL" id="JBHLTG010000017">
    <property type="protein sequence ID" value="MFC0682757.1"/>
    <property type="molecule type" value="Genomic_DNA"/>
</dbReference>
<dbReference type="Pfam" id="PF13432">
    <property type="entry name" value="TPR_16"/>
    <property type="match status" value="2"/>
</dbReference>
<dbReference type="SMART" id="SM00028">
    <property type="entry name" value="TPR"/>
    <property type="match status" value="5"/>
</dbReference>
<dbReference type="Pfam" id="PF13469">
    <property type="entry name" value="Sulfotransfer_3"/>
    <property type="match status" value="1"/>
</dbReference>